<dbReference type="Proteomes" id="UP000236447">
    <property type="component" value="Chromosome"/>
</dbReference>
<keyword evidence="7 13" id="KW-0808">Transferase</keyword>
<evidence type="ECO:0000256" key="1">
    <source>
        <dbReference type="ARBA" id="ARBA00002274"/>
    </source>
</evidence>
<comment type="similarity">
    <text evidence="13">Belongs to the LpxK family.</text>
</comment>
<dbReference type="InterPro" id="IPR003758">
    <property type="entry name" value="LpxK"/>
</dbReference>
<dbReference type="PANTHER" id="PTHR42724">
    <property type="entry name" value="TETRAACYLDISACCHARIDE 4'-KINASE"/>
    <property type="match status" value="1"/>
</dbReference>
<dbReference type="HAMAP" id="MF_00409">
    <property type="entry name" value="LpxK"/>
    <property type="match status" value="1"/>
</dbReference>
<dbReference type="SUPFAM" id="SSF52540">
    <property type="entry name" value="P-loop containing nucleoside triphosphate hydrolases"/>
    <property type="match status" value="1"/>
</dbReference>
<evidence type="ECO:0000313" key="15">
    <source>
        <dbReference type="Proteomes" id="UP000236447"/>
    </source>
</evidence>
<comment type="function">
    <text evidence="1 13">Transfers the gamma-phosphate of ATP to the 4'-position of a tetraacyldisaccharide 1-phosphate intermediate (termed DS-1-P) to form tetraacyldisaccharide 1,4'-bis-phosphate (lipid IVA).</text>
</comment>
<evidence type="ECO:0000256" key="10">
    <source>
        <dbReference type="ARBA" id="ARBA00022840"/>
    </source>
</evidence>
<comment type="pathway">
    <text evidence="2 13">Glycolipid biosynthesis; lipid IV(A) biosynthesis; lipid IV(A) from (3R)-3-hydroxytetradecanoyl-[acyl-carrier-protein] and UDP-N-acetyl-alpha-D-glucosamine: step 6/6.</text>
</comment>
<evidence type="ECO:0000256" key="9">
    <source>
        <dbReference type="ARBA" id="ARBA00022777"/>
    </source>
</evidence>
<feature type="binding site" evidence="13">
    <location>
        <begin position="55"/>
        <end position="62"/>
    </location>
    <ligand>
        <name>ATP</name>
        <dbReference type="ChEBI" id="CHEBI:30616"/>
    </ligand>
</feature>
<sequence length="334" mass="35847">MKAPDFWHKPAGQFDIRKTLLSPLGHIYAHATAKRLAGGTPLRVGVPVICVGNINAGGTGKTPTVIWFLERLRDMGHEPHVVTRGYGGTLKGPMQVDPGRHRASQVGDEPLLLAAFGEVWKAEDRATGAEAAAAAGATVILLDDGFQNPAVHKDLSVVVVDADRGFGNGHCLPAGPLREPVTTGLARADLVLSLGHPDAQARFRAAWQDLLTVCPHYTGALEPLKTGMPWGGTPVLAFAGIGNPQKFFDTLRELGADLRRSEALDDHQPLSTALMTRLETEAKLIGAQMVTTEKDAVRLPENFRNKVITLPVRLQISDDEALVARIREIAPPPP</sequence>
<accession>A0A2I7KDS0</accession>
<dbReference type="NCBIfam" id="TIGR00682">
    <property type="entry name" value="lpxK"/>
    <property type="match status" value="1"/>
</dbReference>
<keyword evidence="8 13" id="KW-0547">Nucleotide-binding</keyword>
<gene>
    <name evidence="13 14" type="primary">lpxK</name>
    <name evidence="14" type="ORF">PhaeoP88_03434</name>
</gene>
<keyword evidence="10 13" id="KW-0067">ATP-binding</keyword>
<dbReference type="EMBL" id="CP010725">
    <property type="protein sequence ID" value="AUR00755.1"/>
    <property type="molecule type" value="Genomic_DNA"/>
</dbReference>
<evidence type="ECO:0000256" key="5">
    <source>
        <dbReference type="ARBA" id="ARBA00022516"/>
    </source>
</evidence>
<dbReference type="GO" id="GO:0009029">
    <property type="term" value="F:lipid-A 4'-kinase activity"/>
    <property type="evidence" value="ECO:0007669"/>
    <property type="project" value="UniProtKB-UniRule"/>
</dbReference>
<organism evidence="14 15">
    <name type="scientific">Phaeobacter inhibens</name>
    <dbReference type="NCBI Taxonomy" id="221822"/>
    <lineage>
        <taxon>Bacteria</taxon>
        <taxon>Pseudomonadati</taxon>
        <taxon>Pseudomonadota</taxon>
        <taxon>Alphaproteobacteria</taxon>
        <taxon>Rhodobacterales</taxon>
        <taxon>Roseobacteraceae</taxon>
        <taxon>Phaeobacter</taxon>
    </lineage>
</organism>
<evidence type="ECO:0000256" key="6">
    <source>
        <dbReference type="ARBA" id="ARBA00022556"/>
    </source>
</evidence>
<name>A0A2I7KDS0_9RHOB</name>
<evidence type="ECO:0000256" key="7">
    <source>
        <dbReference type="ARBA" id="ARBA00022679"/>
    </source>
</evidence>
<dbReference type="GO" id="GO:0005524">
    <property type="term" value="F:ATP binding"/>
    <property type="evidence" value="ECO:0007669"/>
    <property type="project" value="UniProtKB-UniRule"/>
</dbReference>
<evidence type="ECO:0000256" key="13">
    <source>
        <dbReference type="HAMAP-Rule" id="MF_00409"/>
    </source>
</evidence>
<dbReference type="Pfam" id="PF02606">
    <property type="entry name" value="LpxK"/>
    <property type="match status" value="1"/>
</dbReference>
<keyword evidence="11 13" id="KW-0443">Lipid metabolism</keyword>
<evidence type="ECO:0000313" key="14">
    <source>
        <dbReference type="EMBL" id="AUR00755.1"/>
    </source>
</evidence>
<evidence type="ECO:0000256" key="12">
    <source>
        <dbReference type="ARBA" id="ARBA00029757"/>
    </source>
</evidence>
<keyword evidence="5 13" id="KW-0444">Lipid biosynthesis</keyword>
<keyword evidence="9 13" id="KW-0418">Kinase</keyword>
<evidence type="ECO:0000256" key="4">
    <source>
        <dbReference type="ARBA" id="ARBA00016436"/>
    </source>
</evidence>
<dbReference type="InterPro" id="IPR027417">
    <property type="entry name" value="P-loop_NTPase"/>
</dbReference>
<dbReference type="GO" id="GO:0009245">
    <property type="term" value="P:lipid A biosynthetic process"/>
    <property type="evidence" value="ECO:0007669"/>
    <property type="project" value="UniProtKB-UniRule"/>
</dbReference>
<keyword evidence="6 13" id="KW-0441">Lipid A biosynthesis</keyword>
<comment type="catalytic activity">
    <reaction evidence="13">
        <text>a lipid A disaccharide + ATP = a lipid IVA + ADP + H(+)</text>
        <dbReference type="Rhea" id="RHEA:67840"/>
        <dbReference type="ChEBI" id="CHEBI:15378"/>
        <dbReference type="ChEBI" id="CHEBI:30616"/>
        <dbReference type="ChEBI" id="CHEBI:176343"/>
        <dbReference type="ChEBI" id="CHEBI:176425"/>
        <dbReference type="ChEBI" id="CHEBI:456216"/>
        <dbReference type="EC" id="2.7.1.130"/>
    </reaction>
</comment>
<evidence type="ECO:0000256" key="8">
    <source>
        <dbReference type="ARBA" id="ARBA00022741"/>
    </source>
</evidence>
<reference evidence="14 15" key="1">
    <citation type="journal article" date="2017" name="Front. Microbiol.">
        <title>Phaeobacter piscinae sp. nov., a species of the Roseobacter group and potential aquaculture probiont.</title>
        <authorList>
            <person name="Sonnenschein E.C."/>
            <person name="Phippen C.B.W."/>
            <person name="Nielsen K.F."/>
            <person name="Mateiu R.V."/>
            <person name="Melchiorsen J."/>
            <person name="Gram L."/>
            <person name="Overmann J."/>
            <person name="Freese H.M."/>
        </authorList>
    </citation>
    <scope>NUCLEOTIDE SEQUENCE [LARGE SCALE GENOMIC DNA]</scope>
    <source>
        <strain evidence="14 15">P88</strain>
    </source>
</reference>
<dbReference type="EC" id="2.7.1.130" evidence="3 13"/>
<dbReference type="PANTHER" id="PTHR42724:SF1">
    <property type="entry name" value="TETRAACYLDISACCHARIDE 4'-KINASE, MITOCHONDRIAL-RELATED"/>
    <property type="match status" value="1"/>
</dbReference>
<dbReference type="UniPathway" id="UPA00359">
    <property type="reaction ID" value="UER00482"/>
</dbReference>
<evidence type="ECO:0000256" key="2">
    <source>
        <dbReference type="ARBA" id="ARBA00004870"/>
    </source>
</evidence>
<reference evidence="14 15" key="2">
    <citation type="journal article" date="2017" name="Genome Biol. Evol.">
        <title>Trajectories and Drivers of Genome Evolution in Surface-Associated Marine Phaeobacter.</title>
        <authorList>
            <person name="Freese H.M."/>
            <person name="Sikorski J."/>
            <person name="Bunk B."/>
            <person name="Scheuner C."/>
            <person name="Meier-Kolthoff J.P."/>
            <person name="Sproer C."/>
            <person name="Gram L."/>
            <person name="Overmann J."/>
        </authorList>
    </citation>
    <scope>NUCLEOTIDE SEQUENCE [LARGE SCALE GENOMIC DNA]</scope>
    <source>
        <strain evidence="14 15">P88</strain>
    </source>
</reference>
<dbReference type="AlphaFoldDB" id="A0A2I7KDS0"/>
<proteinExistence type="inferred from homology"/>
<dbReference type="GO" id="GO:0009244">
    <property type="term" value="P:lipopolysaccharide core region biosynthetic process"/>
    <property type="evidence" value="ECO:0007669"/>
    <property type="project" value="TreeGrafter"/>
</dbReference>
<dbReference type="GO" id="GO:0005886">
    <property type="term" value="C:plasma membrane"/>
    <property type="evidence" value="ECO:0007669"/>
    <property type="project" value="TreeGrafter"/>
</dbReference>
<evidence type="ECO:0000256" key="11">
    <source>
        <dbReference type="ARBA" id="ARBA00023098"/>
    </source>
</evidence>
<dbReference type="RefSeq" id="WP_102884168.1">
    <property type="nucleotide sequence ID" value="NZ_CP010725.1"/>
</dbReference>
<evidence type="ECO:0000256" key="3">
    <source>
        <dbReference type="ARBA" id="ARBA00012071"/>
    </source>
</evidence>
<protein>
    <recommendedName>
        <fullName evidence="4 13">Tetraacyldisaccharide 4'-kinase</fullName>
        <ecNumber evidence="3 13">2.7.1.130</ecNumber>
    </recommendedName>
    <alternativeName>
        <fullName evidence="12 13">Lipid A 4'-kinase</fullName>
    </alternativeName>
</protein>